<dbReference type="EMBL" id="ASPP01026874">
    <property type="protein sequence ID" value="ETO06705.1"/>
    <property type="molecule type" value="Genomic_DNA"/>
</dbReference>
<accession>X6M144</accession>
<dbReference type="AlphaFoldDB" id="X6M144"/>
<keyword evidence="2" id="KW-1185">Reference proteome</keyword>
<organism evidence="1 2">
    <name type="scientific">Reticulomyxa filosa</name>
    <dbReference type="NCBI Taxonomy" id="46433"/>
    <lineage>
        <taxon>Eukaryota</taxon>
        <taxon>Sar</taxon>
        <taxon>Rhizaria</taxon>
        <taxon>Retaria</taxon>
        <taxon>Foraminifera</taxon>
        <taxon>Monothalamids</taxon>
        <taxon>Reticulomyxidae</taxon>
        <taxon>Reticulomyxa</taxon>
    </lineage>
</organism>
<comment type="caution">
    <text evidence="1">The sequence shown here is derived from an EMBL/GenBank/DDBJ whole genome shotgun (WGS) entry which is preliminary data.</text>
</comment>
<name>X6M144_RETFI</name>
<evidence type="ECO:0000313" key="2">
    <source>
        <dbReference type="Proteomes" id="UP000023152"/>
    </source>
</evidence>
<protein>
    <submittedName>
        <fullName evidence="1">Uncharacterized protein</fullName>
    </submittedName>
</protein>
<dbReference type="Proteomes" id="UP000023152">
    <property type="component" value="Unassembled WGS sequence"/>
</dbReference>
<sequence length="281" mass="33385">MGTVPLETPHPKNGEFIQPYLVAYFKSNGSNIDKNKTWLEKYIKNATILRDDDSDKSMMHLYCSNKSSPREGDVSSIVKHWPYRPIQTDADNCYMRNHNVGYRIRLGDDIYRWLCNQERRSLVFNETDYKTVINEEKMEQALVAKVNIHTIQNGAFYHRDESTNQTYFQLYLTLTERNQFYRFYKSNLLKFVSEFDEKFLSFAQLTFSQKKNFKTNFSLVFKNYMSSFNMFNVKFLFVYPKLCFKISLFYDIFPTGEKGLMIALSLSSIFELNICLFFKVF</sequence>
<gene>
    <name evidence="1" type="ORF">RFI_30687</name>
</gene>
<proteinExistence type="predicted"/>
<evidence type="ECO:0000313" key="1">
    <source>
        <dbReference type="EMBL" id="ETO06705.1"/>
    </source>
</evidence>
<reference evidence="1 2" key="1">
    <citation type="journal article" date="2013" name="Curr. Biol.">
        <title>The Genome of the Foraminiferan Reticulomyxa filosa.</title>
        <authorList>
            <person name="Glockner G."/>
            <person name="Hulsmann N."/>
            <person name="Schleicher M."/>
            <person name="Noegel A.A."/>
            <person name="Eichinger L."/>
            <person name="Gallinger C."/>
            <person name="Pawlowski J."/>
            <person name="Sierra R."/>
            <person name="Euteneuer U."/>
            <person name="Pillet L."/>
            <person name="Moustafa A."/>
            <person name="Platzer M."/>
            <person name="Groth M."/>
            <person name="Szafranski K."/>
            <person name="Schliwa M."/>
        </authorList>
    </citation>
    <scope>NUCLEOTIDE SEQUENCE [LARGE SCALE GENOMIC DNA]</scope>
</reference>